<protein>
    <submittedName>
        <fullName evidence="2">Glycosyltransferase</fullName>
    </submittedName>
</protein>
<feature type="domain" description="Spore protein YkvP/CgeB glycosyl transferase-like" evidence="1">
    <location>
        <begin position="254"/>
        <end position="374"/>
    </location>
</feature>
<dbReference type="EMBL" id="JACGLT010000005">
    <property type="protein sequence ID" value="MBA6152777.1"/>
    <property type="molecule type" value="Genomic_DNA"/>
</dbReference>
<dbReference type="Proteomes" id="UP000541857">
    <property type="component" value="Unassembled WGS sequence"/>
</dbReference>
<gene>
    <name evidence="2" type="ORF">H3Z82_08585</name>
</gene>
<keyword evidence="3" id="KW-1185">Reference proteome</keyword>
<dbReference type="GO" id="GO:0016740">
    <property type="term" value="F:transferase activity"/>
    <property type="evidence" value="ECO:0007669"/>
    <property type="project" value="UniProtKB-KW"/>
</dbReference>
<dbReference type="RefSeq" id="WP_182204933.1">
    <property type="nucleotide sequence ID" value="NZ_JACGLT010000005.1"/>
</dbReference>
<proteinExistence type="predicted"/>
<dbReference type="AlphaFoldDB" id="A0A7W2M539"/>
<evidence type="ECO:0000313" key="3">
    <source>
        <dbReference type="Proteomes" id="UP000541857"/>
    </source>
</evidence>
<accession>A0A7W2M539</accession>
<evidence type="ECO:0000313" key="2">
    <source>
        <dbReference type="EMBL" id="MBA6152777.1"/>
    </source>
</evidence>
<name>A0A7W2M539_9FLAO</name>
<dbReference type="Pfam" id="PF13524">
    <property type="entry name" value="Glyco_trans_1_2"/>
    <property type="match status" value="1"/>
</dbReference>
<organism evidence="2 3">
    <name type="scientific">Gelidibacter maritimus</name>
    <dbReference type="NCBI Taxonomy" id="2761487"/>
    <lineage>
        <taxon>Bacteria</taxon>
        <taxon>Pseudomonadati</taxon>
        <taxon>Bacteroidota</taxon>
        <taxon>Flavobacteriia</taxon>
        <taxon>Flavobacteriales</taxon>
        <taxon>Flavobacteriaceae</taxon>
        <taxon>Gelidibacter</taxon>
    </lineage>
</organism>
<keyword evidence="2" id="KW-0808">Transferase</keyword>
<sequence length="379" mass="44101">MNILLIGEYSRLHNSLKEGLIKLGHNVILVGTEDGFKQFPVDYNYGASFFSRSKLKSFSILINRLTSLNLPQIESAIRFYRLLPKLKEFDTVQLINENSIKTNSTLEIWLLKKIIKNNKKIFLLSCGIDHLSVKYAYDKKFKYSILTPYHENQNLKDYYKFILLKLQRPAIKLHDFIFKHINGVLASDIDYHLPLLNHPKYLGLIPNPINYNKIEFIPLSITNKIIIFHGVNSQNYIKKGNVFFDEALEIIKNKFPDKVKVIRTEDIPYNDYIKVYDACHILLDQVYAYDQGYNALEAMAKGKVVFTGAEQEWLDYYNIEADTVAINALPDANKISAKLEWLILNPENILNISSNARAFIEKEHDYITIAQKYLEVWKH</sequence>
<reference evidence="2 3" key="1">
    <citation type="submission" date="2020-07" db="EMBL/GenBank/DDBJ databases">
        <title>Bacterium isolated from marine sediment.</title>
        <authorList>
            <person name="Shang D."/>
        </authorList>
    </citation>
    <scope>NUCLEOTIDE SEQUENCE [LARGE SCALE GENOMIC DNA]</scope>
    <source>
        <strain evidence="2 3">F6074</strain>
    </source>
</reference>
<comment type="caution">
    <text evidence="2">The sequence shown here is derived from an EMBL/GenBank/DDBJ whole genome shotgun (WGS) entry which is preliminary data.</text>
</comment>
<dbReference type="Gene3D" id="3.40.50.2000">
    <property type="entry name" value="Glycogen Phosphorylase B"/>
    <property type="match status" value="1"/>
</dbReference>
<evidence type="ECO:0000259" key="1">
    <source>
        <dbReference type="Pfam" id="PF13524"/>
    </source>
</evidence>
<dbReference type="SUPFAM" id="SSF53756">
    <property type="entry name" value="UDP-Glycosyltransferase/glycogen phosphorylase"/>
    <property type="match status" value="1"/>
</dbReference>
<dbReference type="InterPro" id="IPR055259">
    <property type="entry name" value="YkvP/CgeB_Glyco_trans-like"/>
</dbReference>